<dbReference type="InterPro" id="IPR046848">
    <property type="entry name" value="E_motif"/>
</dbReference>
<dbReference type="Pfam" id="PF13041">
    <property type="entry name" value="PPR_2"/>
    <property type="match status" value="1"/>
</dbReference>
<dbReference type="InterPro" id="IPR002885">
    <property type="entry name" value="PPR_rpt"/>
</dbReference>
<organism evidence="5 6">
    <name type="scientific">Linum tenue</name>
    <dbReference type="NCBI Taxonomy" id="586396"/>
    <lineage>
        <taxon>Eukaryota</taxon>
        <taxon>Viridiplantae</taxon>
        <taxon>Streptophyta</taxon>
        <taxon>Embryophyta</taxon>
        <taxon>Tracheophyta</taxon>
        <taxon>Spermatophyta</taxon>
        <taxon>Magnoliopsida</taxon>
        <taxon>eudicotyledons</taxon>
        <taxon>Gunneridae</taxon>
        <taxon>Pentapetalae</taxon>
        <taxon>rosids</taxon>
        <taxon>fabids</taxon>
        <taxon>Malpighiales</taxon>
        <taxon>Linaceae</taxon>
        <taxon>Linum</taxon>
    </lineage>
</organism>
<evidence type="ECO:0000259" key="4">
    <source>
        <dbReference type="Pfam" id="PF14432"/>
    </source>
</evidence>
<dbReference type="PANTHER" id="PTHR47926">
    <property type="entry name" value="PENTATRICOPEPTIDE REPEAT-CONTAINING PROTEIN"/>
    <property type="match status" value="1"/>
</dbReference>
<evidence type="ECO:0000313" key="6">
    <source>
        <dbReference type="Proteomes" id="UP001154282"/>
    </source>
</evidence>
<dbReference type="Pfam" id="PF01535">
    <property type="entry name" value="PPR"/>
    <property type="match status" value="5"/>
</dbReference>
<accession>A0AAV0HAJ4</accession>
<evidence type="ECO:0000256" key="3">
    <source>
        <dbReference type="PROSITE-ProRule" id="PRU00708"/>
    </source>
</evidence>
<dbReference type="NCBIfam" id="TIGR00756">
    <property type="entry name" value="PPR"/>
    <property type="match status" value="2"/>
</dbReference>
<dbReference type="PANTHER" id="PTHR47926:SF533">
    <property type="entry name" value="DYW DOMAIN-CONTAINING PROTEIN"/>
    <property type="match status" value="1"/>
</dbReference>
<feature type="domain" description="DYW" evidence="4">
    <location>
        <begin position="527"/>
        <end position="618"/>
    </location>
</feature>
<dbReference type="GO" id="GO:0003729">
    <property type="term" value="F:mRNA binding"/>
    <property type="evidence" value="ECO:0007669"/>
    <property type="project" value="UniProtKB-ARBA"/>
</dbReference>
<protein>
    <recommendedName>
        <fullName evidence="4">DYW domain-containing protein</fullName>
    </recommendedName>
</protein>
<evidence type="ECO:0000256" key="2">
    <source>
        <dbReference type="ARBA" id="ARBA00022737"/>
    </source>
</evidence>
<dbReference type="InterPro" id="IPR046960">
    <property type="entry name" value="PPR_At4g14850-like_plant"/>
</dbReference>
<dbReference type="Pfam" id="PF20430">
    <property type="entry name" value="Eplus_motif"/>
    <property type="match status" value="1"/>
</dbReference>
<dbReference type="Gene3D" id="1.25.40.10">
    <property type="entry name" value="Tetratricopeptide repeat domain"/>
    <property type="match status" value="3"/>
</dbReference>
<dbReference type="InterPro" id="IPR032867">
    <property type="entry name" value="DYW_dom"/>
</dbReference>
<dbReference type="EMBL" id="CAMGYJ010000002">
    <property type="protein sequence ID" value="CAI0382306.1"/>
    <property type="molecule type" value="Genomic_DNA"/>
</dbReference>
<dbReference type="InterPro" id="IPR046849">
    <property type="entry name" value="E2_motif"/>
</dbReference>
<proteinExistence type="inferred from homology"/>
<gene>
    <name evidence="5" type="ORF">LITE_LOCUS3511</name>
</gene>
<dbReference type="FunFam" id="1.25.40.10:FF:000475">
    <property type="entry name" value="Pentatricopeptide repeat-containing protein At5g40410, mitochondrial"/>
    <property type="match status" value="1"/>
</dbReference>
<sequence length="618" mass="68057">MAASIFRNAGQILLPVKFAISRRLCLASQSPPQLHGFSNLDSLVSAVITAVTSCASISNCRSIHCKVMKSLSFSHGFIGDQLVSAYLRLGFTKDACNMFDELPDRDLVSWNSFISGFSRRGDLSNCLNAFSAMKLETGVEANEGTIVPLISACTETRALDIGTYIHGFILKFGMLLELRIANVLINMYGKSGYLDGASGLFEAIPIPNLVSWNSIIAVHVQTGKPEEGIGYFIRSRRAGIKPDQGTLITTLEACEELGSAKLAEAIHGFLFITGLDSNLTLATGLLSLYSKLGSLVASQKVFGHIRNPDSIAWTAMLASYGVHGKGKEAVKTFKLMVKEGVAPDHVTFTHLLNACSHAGLLKEGKAYFEVMTLIYGVEPRVDHYSCMVDLMGRAGLLSDAYKLIISMPMKPNSGVWGALMGACKKHNNIELGKEAFDNMLALEPLDSRNYLSLSNMYSSAGLRKEASEVRGLMKKRSVIRIPGSSCIEHEKRIHRFVSGDRSHPLEEEISKKLEELVKKVRGSGAWARTEFVLQDVDDEEVREDMINKHSEKLAIAFGLMVSANLRMPLVITKNLRICGDCHEFAKVVSRLEGREIIIRDTKRFHHFSNGSCSCRDYW</sequence>
<dbReference type="Proteomes" id="UP001154282">
    <property type="component" value="Unassembled WGS sequence"/>
</dbReference>
<dbReference type="GO" id="GO:0009451">
    <property type="term" value="P:RNA modification"/>
    <property type="evidence" value="ECO:0007669"/>
    <property type="project" value="InterPro"/>
</dbReference>
<feature type="repeat" description="PPR" evidence="3">
    <location>
        <begin position="309"/>
        <end position="343"/>
    </location>
</feature>
<reference evidence="5" key="1">
    <citation type="submission" date="2022-08" db="EMBL/GenBank/DDBJ databases">
        <authorList>
            <person name="Gutierrez-Valencia J."/>
        </authorList>
    </citation>
    <scope>NUCLEOTIDE SEQUENCE</scope>
</reference>
<comment type="similarity">
    <text evidence="1">Belongs to the PPR family. PCMP-H subfamily.</text>
</comment>
<dbReference type="Pfam" id="PF20431">
    <property type="entry name" value="E_motif"/>
    <property type="match status" value="1"/>
</dbReference>
<comment type="caution">
    <text evidence="5">The sequence shown here is derived from an EMBL/GenBank/DDBJ whole genome shotgun (WGS) entry which is preliminary data.</text>
</comment>
<dbReference type="PROSITE" id="PS51375">
    <property type="entry name" value="PPR"/>
    <property type="match status" value="2"/>
</dbReference>
<evidence type="ECO:0000313" key="5">
    <source>
        <dbReference type="EMBL" id="CAI0382306.1"/>
    </source>
</evidence>
<feature type="repeat" description="PPR" evidence="3">
    <location>
        <begin position="208"/>
        <end position="242"/>
    </location>
</feature>
<dbReference type="InterPro" id="IPR011990">
    <property type="entry name" value="TPR-like_helical_dom_sf"/>
</dbReference>
<dbReference type="Pfam" id="PF14432">
    <property type="entry name" value="DYW_deaminase"/>
    <property type="match status" value="1"/>
</dbReference>
<keyword evidence="2" id="KW-0677">Repeat</keyword>
<dbReference type="GO" id="GO:0008270">
    <property type="term" value="F:zinc ion binding"/>
    <property type="evidence" value="ECO:0007669"/>
    <property type="project" value="InterPro"/>
</dbReference>
<dbReference type="AlphaFoldDB" id="A0AAV0HAJ4"/>
<keyword evidence="6" id="KW-1185">Reference proteome</keyword>
<evidence type="ECO:0000256" key="1">
    <source>
        <dbReference type="ARBA" id="ARBA00006643"/>
    </source>
</evidence>
<dbReference type="FunFam" id="1.25.40.10:FF:000690">
    <property type="entry name" value="Pentatricopeptide repeat-containing protein"/>
    <property type="match status" value="1"/>
</dbReference>
<name>A0AAV0HAJ4_9ROSI</name>